<dbReference type="EMBL" id="VHII01000019">
    <property type="protein sequence ID" value="KAF1375481.1"/>
    <property type="molecule type" value="Genomic_DNA"/>
</dbReference>
<proteinExistence type="predicted"/>
<comment type="caution">
    <text evidence="2">The sequence shown here is derived from an EMBL/GenBank/DDBJ whole genome shotgun (WGS) entry which is preliminary data.</text>
</comment>
<accession>A0A6A5DRN9</accession>
<evidence type="ECO:0000313" key="3">
    <source>
        <dbReference type="Proteomes" id="UP000465112"/>
    </source>
</evidence>
<name>A0A6A5DRN9_PERFL</name>
<protein>
    <submittedName>
        <fullName evidence="2">Uncharacterized protein</fullName>
    </submittedName>
</protein>
<reference evidence="2 3" key="1">
    <citation type="submission" date="2019-06" db="EMBL/GenBank/DDBJ databases">
        <title>A chromosome-scale genome assembly of the European perch, Perca fluviatilis.</title>
        <authorList>
            <person name="Roques C."/>
            <person name="Zahm M."/>
            <person name="Cabau C."/>
            <person name="Klopp C."/>
            <person name="Bouchez O."/>
            <person name="Donnadieu C."/>
            <person name="Kuhl H."/>
            <person name="Gislard M."/>
            <person name="Guendouz S."/>
            <person name="Journot L."/>
            <person name="Haffray P."/>
            <person name="Bestin A."/>
            <person name="Morvezen R."/>
            <person name="Feron R."/>
            <person name="Wen M."/>
            <person name="Jouanno E."/>
            <person name="Herpin A."/>
            <person name="Schartl M."/>
            <person name="Postlethwait J."/>
            <person name="Schaerlinger B."/>
            <person name="Chardard D."/>
            <person name="Lecocq T."/>
            <person name="Poncet C."/>
            <person name="Jaffrelo L."/>
            <person name="Lampietro C."/>
            <person name="Guiguen Y."/>
        </authorList>
    </citation>
    <scope>NUCLEOTIDE SEQUENCE [LARGE SCALE GENOMIC DNA]</scope>
    <source>
        <tissue evidence="2">Blood</tissue>
    </source>
</reference>
<evidence type="ECO:0000256" key="1">
    <source>
        <dbReference type="SAM" id="MobiDB-lite"/>
    </source>
</evidence>
<evidence type="ECO:0000313" key="2">
    <source>
        <dbReference type="EMBL" id="KAF1375481.1"/>
    </source>
</evidence>
<keyword evidence="3" id="KW-1185">Reference proteome</keyword>
<dbReference type="AlphaFoldDB" id="A0A6A5DRN9"/>
<feature type="region of interest" description="Disordered" evidence="1">
    <location>
        <begin position="43"/>
        <end position="69"/>
    </location>
</feature>
<dbReference type="Proteomes" id="UP000465112">
    <property type="component" value="Chromosome 19"/>
</dbReference>
<organism evidence="2 3">
    <name type="scientific">Perca fluviatilis</name>
    <name type="common">European perch</name>
    <dbReference type="NCBI Taxonomy" id="8168"/>
    <lineage>
        <taxon>Eukaryota</taxon>
        <taxon>Metazoa</taxon>
        <taxon>Chordata</taxon>
        <taxon>Craniata</taxon>
        <taxon>Vertebrata</taxon>
        <taxon>Euteleostomi</taxon>
        <taxon>Actinopterygii</taxon>
        <taxon>Neopterygii</taxon>
        <taxon>Teleostei</taxon>
        <taxon>Neoteleostei</taxon>
        <taxon>Acanthomorphata</taxon>
        <taxon>Eupercaria</taxon>
        <taxon>Perciformes</taxon>
        <taxon>Percoidei</taxon>
        <taxon>Percidae</taxon>
        <taxon>Percinae</taxon>
        <taxon>Perca</taxon>
    </lineage>
</organism>
<sequence length="69" mass="7261">MGKLSLQIAPALRRGPPPALACAAFPPAKEAHAWALWAAAQPFTSRSRAKRQGPTAGGMQKEPGGFHSR</sequence>
<gene>
    <name evidence="2" type="ORF">PFLUV_G00220650</name>
</gene>